<sequence>MRDDGSRGDRLREIRRARGLTREGLAERAGLSLGVVKKLERGGQARVETYHALARALGVRTSRLIDGPSPHAEARDPDADNAALMPLRQAIAPAVTALGPLSHRADADPEPDLHHLRRAADAVAEAYYRDAYGTVAESLPALIRSAHTAVGHYDGGPENTEARRLRGRVLQMAGRYLVQVRAYDLAHTALRDAVRDSADAHDQGGVSASVYQQGWLLIRQGRLDEAEQVSIATADQSEPRISRATRADLGAWGKLLVHASSAAARNNRPTEAREMLRLARTAGVALGKATAVDTGTWGRFDWRTVAYQAIENAMTAEQPRRALGLSERMPPPPTPTFGRRHLLDVAMAHAMEGTGDEALAILGRLHRISPEWLRHQQMARNVFQRVQRARRRPLTRDQAALGTYLRAL</sequence>
<dbReference type="CDD" id="cd00093">
    <property type="entry name" value="HTH_XRE"/>
    <property type="match status" value="1"/>
</dbReference>
<dbReference type="Proteomes" id="UP000295345">
    <property type="component" value="Unassembled WGS sequence"/>
</dbReference>
<organism evidence="2 3">
    <name type="scientific">Streptomyces hainanensis</name>
    <dbReference type="NCBI Taxonomy" id="402648"/>
    <lineage>
        <taxon>Bacteria</taxon>
        <taxon>Bacillati</taxon>
        <taxon>Actinomycetota</taxon>
        <taxon>Actinomycetes</taxon>
        <taxon>Kitasatosporales</taxon>
        <taxon>Streptomycetaceae</taxon>
        <taxon>Streptomyces</taxon>
    </lineage>
</organism>
<comment type="caution">
    <text evidence="2">The sequence shown here is derived from an EMBL/GenBank/DDBJ whole genome shotgun (WGS) entry which is preliminary data.</text>
</comment>
<dbReference type="SMART" id="SM00530">
    <property type="entry name" value="HTH_XRE"/>
    <property type="match status" value="1"/>
</dbReference>
<accession>A0A4R4TQN9</accession>
<protein>
    <submittedName>
        <fullName evidence="2">XRE family transcriptional regulator</fullName>
    </submittedName>
</protein>
<dbReference type="Gene3D" id="1.10.260.40">
    <property type="entry name" value="lambda repressor-like DNA-binding domains"/>
    <property type="match status" value="1"/>
</dbReference>
<dbReference type="GO" id="GO:0003677">
    <property type="term" value="F:DNA binding"/>
    <property type="evidence" value="ECO:0007669"/>
    <property type="project" value="InterPro"/>
</dbReference>
<reference evidence="2 3" key="1">
    <citation type="submission" date="2019-03" db="EMBL/GenBank/DDBJ databases">
        <title>Draft genome sequences of novel Actinobacteria.</title>
        <authorList>
            <person name="Sahin N."/>
            <person name="Ay H."/>
            <person name="Saygin H."/>
        </authorList>
    </citation>
    <scope>NUCLEOTIDE SEQUENCE [LARGE SCALE GENOMIC DNA]</scope>
    <source>
        <strain evidence="2 3">DSM 41900</strain>
    </source>
</reference>
<name>A0A4R4TQN9_9ACTN</name>
<dbReference type="EMBL" id="SMKI01000036">
    <property type="protein sequence ID" value="TDC78274.1"/>
    <property type="molecule type" value="Genomic_DNA"/>
</dbReference>
<dbReference type="RefSeq" id="WP_132816720.1">
    <property type="nucleotide sequence ID" value="NZ_SMKI01000036.1"/>
</dbReference>
<proteinExistence type="predicted"/>
<dbReference type="PROSITE" id="PS50943">
    <property type="entry name" value="HTH_CROC1"/>
    <property type="match status" value="1"/>
</dbReference>
<dbReference type="Pfam" id="PF01381">
    <property type="entry name" value="HTH_3"/>
    <property type="match status" value="1"/>
</dbReference>
<evidence type="ECO:0000259" key="1">
    <source>
        <dbReference type="PROSITE" id="PS50943"/>
    </source>
</evidence>
<dbReference type="InterPro" id="IPR001387">
    <property type="entry name" value="Cro/C1-type_HTH"/>
</dbReference>
<evidence type="ECO:0000313" key="2">
    <source>
        <dbReference type="EMBL" id="TDC78274.1"/>
    </source>
</evidence>
<dbReference type="SUPFAM" id="SSF47413">
    <property type="entry name" value="lambda repressor-like DNA-binding domains"/>
    <property type="match status" value="1"/>
</dbReference>
<keyword evidence="3" id="KW-1185">Reference proteome</keyword>
<dbReference type="OrthoDB" id="3210663at2"/>
<dbReference type="InterPro" id="IPR010982">
    <property type="entry name" value="Lambda_DNA-bd_dom_sf"/>
</dbReference>
<gene>
    <name evidence="2" type="ORF">E1283_05435</name>
</gene>
<feature type="domain" description="HTH cro/C1-type" evidence="1">
    <location>
        <begin position="11"/>
        <end position="64"/>
    </location>
</feature>
<evidence type="ECO:0000313" key="3">
    <source>
        <dbReference type="Proteomes" id="UP000295345"/>
    </source>
</evidence>
<dbReference type="AlphaFoldDB" id="A0A4R4TQN9"/>